<dbReference type="EMBL" id="VSRR010121609">
    <property type="protein sequence ID" value="MPD00148.1"/>
    <property type="molecule type" value="Genomic_DNA"/>
</dbReference>
<evidence type="ECO:0000256" key="1">
    <source>
        <dbReference type="SAM" id="MobiDB-lite"/>
    </source>
</evidence>
<comment type="caution">
    <text evidence="2">The sequence shown here is derived from an EMBL/GenBank/DDBJ whole genome shotgun (WGS) entry which is preliminary data.</text>
</comment>
<feature type="compositionally biased region" description="Polar residues" evidence="1">
    <location>
        <begin position="1"/>
        <end position="11"/>
    </location>
</feature>
<proteinExistence type="predicted"/>
<organism evidence="2 3">
    <name type="scientific">Portunus trituberculatus</name>
    <name type="common">Swimming crab</name>
    <name type="synonym">Neptunus trituberculatus</name>
    <dbReference type="NCBI Taxonomy" id="210409"/>
    <lineage>
        <taxon>Eukaryota</taxon>
        <taxon>Metazoa</taxon>
        <taxon>Ecdysozoa</taxon>
        <taxon>Arthropoda</taxon>
        <taxon>Crustacea</taxon>
        <taxon>Multicrustacea</taxon>
        <taxon>Malacostraca</taxon>
        <taxon>Eumalacostraca</taxon>
        <taxon>Eucarida</taxon>
        <taxon>Decapoda</taxon>
        <taxon>Pleocyemata</taxon>
        <taxon>Brachyura</taxon>
        <taxon>Eubrachyura</taxon>
        <taxon>Portunoidea</taxon>
        <taxon>Portunidae</taxon>
        <taxon>Portuninae</taxon>
        <taxon>Portunus</taxon>
    </lineage>
</organism>
<feature type="region of interest" description="Disordered" evidence="1">
    <location>
        <begin position="1"/>
        <end position="22"/>
    </location>
</feature>
<name>A0A5B7K4G1_PORTR</name>
<accession>A0A5B7K4G1</accession>
<protein>
    <submittedName>
        <fullName evidence="2">Uncharacterized protein</fullName>
    </submittedName>
</protein>
<reference evidence="2 3" key="1">
    <citation type="submission" date="2019-05" db="EMBL/GenBank/DDBJ databases">
        <title>Another draft genome of Portunus trituberculatus and its Hox gene families provides insights of decapod evolution.</title>
        <authorList>
            <person name="Jeong J.-H."/>
            <person name="Song I."/>
            <person name="Kim S."/>
            <person name="Choi T."/>
            <person name="Kim D."/>
            <person name="Ryu S."/>
            <person name="Kim W."/>
        </authorList>
    </citation>
    <scope>NUCLEOTIDE SEQUENCE [LARGE SCALE GENOMIC DNA]</scope>
    <source>
        <tissue evidence="2">Muscle</tissue>
    </source>
</reference>
<sequence length="59" mass="6452">MSISDVSRFTSGQGGDVSKLPGRYSRATLFPILSLSVLCQHRSQCRVVQCVTVLIIINI</sequence>
<keyword evidence="3" id="KW-1185">Reference proteome</keyword>
<evidence type="ECO:0000313" key="3">
    <source>
        <dbReference type="Proteomes" id="UP000324222"/>
    </source>
</evidence>
<evidence type="ECO:0000313" key="2">
    <source>
        <dbReference type="EMBL" id="MPD00148.1"/>
    </source>
</evidence>
<dbReference type="AlphaFoldDB" id="A0A5B7K4G1"/>
<dbReference type="Proteomes" id="UP000324222">
    <property type="component" value="Unassembled WGS sequence"/>
</dbReference>
<gene>
    <name evidence="2" type="ORF">E2C01_095602</name>
</gene>